<dbReference type="PIRSF" id="PIRSF000429">
    <property type="entry name" value="Ac-CoA_Ac_transf"/>
    <property type="match status" value="1"/>
</dbReference>
<feature type="domain" description="Thiolase C-terminal" evidence="1">
    <location>
        <begin position="268"/>
        <end position="369"/>
    </location>
</feature>
<comment type="caution">
    <text evidence="2">The sequence shown here is derived from an EMBL/GenBank/DDBJ whole genome shotgun (WGS) entry which is preliminary data.</text>
</comment>
<dbReference type="EMBL" id="JACIEV010000014">
    <property type="protein sequence ID" value="MBB4155550.1"/>
    <property type="molecule type" value="Genomic_DNA"/>
</dbReference>
<keyword evidence="3" id="KW-1185">Reference proteome</keyword>
<dbReference type="Gene3D" id="3.40.47.10">
    <property type="match status" value="1"/>
</dbReference>
<name>A0A840FC14_9SPHN</name>
<gene>
    <name evidence="2" type="ORF">GGQ80_003475</name>
</gene>
<dbReference type="AlphaFoldDB" id="A0A840FC14"/>
<organism evidence="2 3">
    <name type="scientific">Sphingomonas jinjuensis</name>
    <dbReference type="NCBI Taxonomy" id="535907"/>
    <lineage>
        <taxon>Bacteria</taxon>
        <taxon>Pseudomonadati</taxon>
        <taxon>Pseudomonadota</taxon>
        <taxon>Alphaproteobacteria</taxon>
        <taxon>Sphingomonadales</taxon>
        <taxon>Sphingomonadaceae</taxon>
        <taxon>Sphingomonas</taxon>
    </lineage>
</organism>
<evidence type="ECO:0000313" key="2">
    <source>
        <dbReference type="EMBL" id="MBB4155550.1"/>
    </source>
</evidence>
<proteinExistence type="predicted"/>
<dbReference type="Proteomes" id="UP000529795">
    <property type="component" value="Unassembled WGS sequence"/>
</dbReference>
<dbReference type="InterPro" id="IPR002155">
    <property type="entry name" value="Thiolase"/>
</dbReference>
<dbReference type="PANTHER" id="PTHR42870">
    <property type="entry name" value="ACETYL-COA C-ACETYLTRANSFERASE"/>
    <property type="match status" value="1"/>
</dbReference>
<sequence>MSLRGKTAIVGIGQTPYYKRGTAPDPEQKLALRAIVAACEDAGIDPRDIDGFVSYGSERNTGQQMLPALGLRDLRFAALAWTHGGGIPGALTIAAAAIVSGQAEIVVVHRAMAEGSNQRLQVAVTQDETPAQFLVNGVDFILARSAQRAMRLIHEGVPQECFEAIARAGYFHAQNNPGAMGHGHMLTLEAYAASRWIGEPLHLYDCSRESDAAAAVVLVSAERARDLRQKPAYLLSAPMGAGASQGSREDNHEPYTSVGMIGLADRLWRESGYGPSDVDVAQVYENFTPMAAMALIDHGFCTRESAGDVLTFDNLIAPAGKLPINTSGGNIADGFIHGMGLLPEAVRQIRGTSTNQVPGARLSLMTGGPGDSLTSTALLGSDETL</sequence>
<keyword evidence="2" id="KW-0808">Transferase</keyword>
<dbReference type="Pfam" id="PF22691">
    <property type="entry name" value="Thiolase_C_1"/>
    <property type="match status" value="1"/>
</dbReference>
<protein>
    <submittedName>
        <fullName evidence="2">Acetyl-CoA acetyltransferase</fullName>
    </submittedName>
</protein>
<reference evidence="2 3" key="1">
    <citation type="submission" date="2020-08" db="EMBL/GenBank/DDBJ databases">
        <title>Genomic Encyclopedia of Type Strains, Phase IV (KMG-IV): sequencing the most valuable type-strain genomes for metagenomic binning, comparative biology and taxonomic classification.</title>
        <authorList>
            <person name="Goeker M."/>
        </authorList>
    </citation>
    <scope>NUCLEOTIDE SEQUENCE [LARGE SCALE GENOMIC DNA]</scope>
    <source>
        <strain evidence="2 3">YC6723</strain>
    </source>
</reference>
<dbReference type="CDD" id="cd00829">
    <property type="entry name" value="SCP-x_thiolase"/>
    <property type="match status" value="1"/>
</dbReference>
<accession>A0A840FC14</accession>
<dbReference type="RefSeq" id="WP_183987157.1">
    <property type="nucleotide sequence ID" value="NZ_JACIEV010000014.1"/>
</dbReference>
<dbReference type="InterPro" id="IPR016039">
    <property type="entry name" value="Thiolase-like"/>
</dbReference>
<evidence type="ECO:0000259" key="1">
    <source>
        <dbReference type="Pfam" id="PF22691"/>
    </source>
</evidence>
<evidence type="ECO:0000313" key="3">
    <source>
        <dbReference type="Proteomes" id="UP000529795"/>
    </source>
</evidence>
<dbReference type="GO" id="GO:0003988">
    <property type="term" value="F:acetyl-CoA C-acyltransferase activity"/>
    <property type="evidence" value="ECO:0007669"/>
    <property type="project" value="UniProtKB-ARBA"/>
</dbReference>
<dbReference type="InterPro" id="IPR055140">
    <property type="entry name" value="Thiolase_C_2"/>
</dbReference>
<dbReference type="SUPFAM" id="SSF53901">
    <property type="entry name" value="Thiolase-like"/>
    <property type="match status" value="2"/>
</dbReference>
<dbReference type="PANTHER" id="PTHR42870:SF1">
    <property type="entry name" value="NON-SPECIFIC LIPID-TRANSFER PROTEIN-LIKE 2"/>
    <property type="match status" value="1"/>
</dbReference>